<evidence type="ECO:0000313" key="3">
    <source>
        <dbReference type="Proteomes" id="UP000025231"/>
    </source>
</evidence>
<evidence type="ECO:0000259" key="1">
    <source>
        <dbReference type="Pfam" id="PF08346"/>
    </source>
</evidence>
<sequence>MRNYDFAAIIPVSPGIIGRYETGVVSARALHKALGVGRDFTTWIKGRIEEYGFKKGVDFEVVENLYFDSPKRGSQSVNIEQFDSGWHVAWENVNIPDIRNAAALYIDTADKFAQVSINHADYMRHIVSHFAAERMKHVKQYLGEVLSNYRAGGPVRREYPHHAGMTGKTKATTEGSPMEIKEIKRITNYAMSVAGGQCYQPGGRFLVAFNRRGYFSTKSSRANRFCGCFFTPGRGVNSSGSDISLARFSSSWRSSMRCKSCLRCSAKISVMDWYFLFMLLPCKAMRRSTSHHGADSDYSDSLALRRWRRLISPRMAVTINCAVLSPVSFTCSIASTTSCGARACNFCDLLLIWSLSISASLCDYWNPVYTKKTKTKRLKWIPLSDYTGIQLSVYHSMQTRLKRIAVLSQPLTTNDSKSIEAAMRNHITHPQGRDSHNLNKFTWRFMQCLTDSIAIFTVTAATEREARARLPHAHLIFVARIRQEVTHA</sequence>
<protein>
    <submittedName>
        <fullName evidence="2">AntA/AntB antirepressor domain protein</fullName>
    </submittedName>
</protein>
<name>A0ABC7ZZP1_ECOLR</name>
<dbReference type="NCBIfam" id="NF033153">
    <property type="entry name" value="phage_ICD_like"/>
    <property type="match status" value="1"/>
</dbReference>
<gene>
    <name evidence="2" type="ORF">ECRM12581_22905</name>
</gene>
<reference evidence="2 3" key="1">
    <citation type="journal article" date="2014" name="Genome Announc.">
        <title>Complete Genome Sequences of Two Escherichia coli O145:H28 Outbreak Strains of Food Origin.</title>
        <authorList>
            <person name="Cooper K.K."/>
            <person name="Mandrell R.E."/>
            <person name="Louie J.W."/>
            <person name="Korlach J."/>
            <person name="Clark T.A."/>
            <person name="Parker C.T."/>
            <person name="Huynh S."/>
            <person name="Chain P.S."/>
            <person name="Ahmed S."/>
            <person name="Carter M.Q."/>
        </authorList>
    </citation>
    <scope>NUCLEOTIDE SEQUENCE [LARGE SCALE GENOMIC DNA]</scope>
    <source>
        <strain evidence="2 3">RM12581</strain>
    </source>
</reference>
<accession>A0ABC7ZZP1</accession>
<proteinExistence type="predicted"/>
<dbReference type="Pfam" id="PF08346">
    <property type="entry name" value="AntA"/>
    <property type="match status" value="1"/>
</dbReference>
<evidence type="ECO:0000313" key="2">
    <source>
        <dbReference type="EMBL" id="AHY73111.1"/>
    </source>
</evidence>
<dbReference type="InterPro" id="IPR013557">
    <property type="entry name" value="AntA/B_antirep"/>
</dbReference>
<dbReference type="AlphaFoldDB" id="A0ABC7ZZP1"/>
<feature type="domain" description="AntA/AntB antirepressor" evidence="1">
    <location>
        <begin position="25"/>
        <end position="66"/>
    </location>
</feature>
<organism evidence="2 3">
    <name type="scientific">Escherichia coli O145:H28 (strain RM12581)</name>
    <dbReference type="NCBI Taxonomy" id="1248823"/>
    <lineage>
        <taxon>Bacteria</taxon>
        <taxon>Pseudomonadati</taxon>
        <taxon>Pseudomonadota</taxon>
        <taxon>Gammaproteobacteria</taxon>
        <taxon>Enterobacterales</taxon>
        <taxon>Enterobacteriaceae</taxon>
        <taxon>Escherichia</taxon>
    </lineage>
</organism>
<dbReference type="EMBL" id="CP007136">
    <property type="protein sequence ID" value="AHY73111.1"/>
    <property type="molecule type" value="Genomic_DNA"/>
</dbReference>
<dbReference type="Proteomes" id="UP000025231">
    <property type="component" value="Chromosome"/>
</dbReference>